<feature type="transmembrane region" description="Helical" evidence="7">
    <location>
        <begin position="59"/>
        <end position="83"/>
    </location>
</feature>
<dbReference type="GO" id="GO:0004252">
    <property type="term" value="F:serine-type endopeptidase activity"/>
    <property type="evidence" value="ECO:0007669"/>
    <property type="project" value="InterPro"/>
</dbReference>
<dbReference type="Proteomes" id="UP000662074">
    <property type="component" value="Unassembled WGS sequence"/>
</dbReference>
<dbReference type="RefSeq" id="WP_188413964.1">
    <property type="nucleotide sequence ID" value="NZ_BMDO01000001.1"/>
</dbReference>
<gene>
    <name evidence="9" type="ORF">GCM10011425_07890</name>
</gene>
<evidence type="ECO:0000313" key="10">
    <source>
        <dbReference type="Proteomes" id="UP000662074"/>
    </source>
</evidence>
<dbReference type="AlphaFoldDB" id="A0A917J7V8"/>
<feature type="transmembrane region" description="Helical" evidence="7">
    <location>
        <begin position="178"/>
        <end position="200"/>
    </location>
</feature>
<organism evidence="9 10">
    <name type="scientific">Mucilaginibacter galii</name>
    <dbReference type="NCBI Taxonomy" id="2005073"/>
    <lineage>
        <taxon>Bacteria</taxon>
        <taxon>Pseudomonadati</taxon>
        <taxon>Bacteroidota</taxon>
        <taxon>Sphingobacteriia</taxon>
        <taxon>Sphingobacteriales</taxon>
        <taxon>Sphingobacteriaceae</taxon>
        <taxon>Mucilaginibacter</taxon>
    </lineage>
</organism>
<evidence type="ECO:0000256" key="2">
    <source>
        <dbReference type="ARBA" id="ARBA00009045"/>
    </source>
</evidence>
<evidence type="ECO:0000256" key="1">
    <source>
        <dbReference type="ARBA" id="ARBA00004141"/>
    </source>
</evidence>
<sequence>MSAYRQNPLANLTPVVKNLIIINVIFFLGNIFLQYSGMNFEPYLAAHYFNAPLFRMWQIITYMFMHGGWMHIFFNMFALYVFGPMLEYTMGPKRFLQYYFITGIGALALQMLVQGYEVYQVIGAFTVPNGDIMPYFDQPGFQKLVGIYSPEAGIVGASGAIFGLLVAFGMMFPDVELFIMFIPLPVKAKYAVIGYIVWELYGGLRPTPGDSVAHFAHLGGALVGYILIKIWGTYKPNNF</sequence>
<evidence type="ECO:0000313" key="9">
    <source>
        <dbReference type="EMBL" id="GGI49577.1"/>
    </source>
</evidence>
<feature type="transmembrane region" description="Helical" evidence="7">
    <location>
        <begin position="212"/>
        <end position="232"/>
    </location>
</feature>
<evidence type="ECO:0000256" key="3">
    <source>
        <dbReference type="ARBA" id="ARBA00022692"/>
    </source>
</evidence>
<evidence type="ECO:0000256" key="4">
    <source>
        <dbReference type="ARBA" id="ARBA00022801"/>
    </source>
</evidence>
<keyword evidence="9" id="KW-0645">Protease</keyword>
<accession>A0A917J7V8</accession>
<keyword evidence="6 7" id="KW-0472">Membrane</keyword>
<feature type="transmembrane region" description="Helical" evidence="7">
    <location>
        <begin position="20"/>
        <end position="38"/>
    </location>
</feature>
<dbReference type="GO" id="GO:0016020">
    <property type="term" value="C:membrane"/>
    <property type="evidence" value="ECO:0007669"/>
    <property type="project" value="UniProtKB-SubCell"/>
</dbReference>
<proteinExistence type="inferred from homology"/>
<feature type="domain" description="Peptidase S54 rhomboid" evidence="8">
    <location>
        <begin position="55"/>
        <end position="229"/>
    </location>
</feature>
<dbReference type="PANTHER" id="PTHR43731:SF14">
    <property type="entry name" value="PRESENILIN-ASSOCIATED RHOMBOID-LIKE PROTEIN, MITOCHONDRIAL"/>
    <property type="match status" value="1"/>
</dbReference>
<dbReference type="InterPro" id="IPR022764">
    <property type="entry name" value="Peptidase_S54_rhomboid_dom"/>
</dbReference>
<keyword evidence="4" id="KW-0378">Hydrolase</keyword>
<comment type="subcellular location">
    <subcellularLocation>
        <location evidence="1">Membrane</location>
        <topology evidence="1">Multi-pass membrane protein</topology>
    </subcellularLocation>
</comment>
<dbReference type="InterPro" id="IPR035952">
    <property type="entry name" value="Rhomboid-like_sf"/>
</dbReference>
<evidence type="ECO:0000259" key="8">
    <source>
        <dbReference type="Pfam" id="PF01694"/>
    </source>
</evidence>
<comment type="caution">
    <text evidence="9">The sequence shown here is derived from an EMBL/GenBank/DDBJ whole genome shotgun (WGS) entry which is preliminary data.</text>
</comment>
<name>A0A917J7V8_9SPHI</name>
<dbReference type="InterPro" id="IPR050925">
    <property type="entry name" value="Rhomboid_protease_S54"/>
</dbReference>
<feature type="transmembrane region" description="Helical" evidence="7">
    <location>
        <begin position="95"/>
        <end position="113"/>
    </location>
</feature>
<dbReference type="GO" id="GO:0006508">
    <property type="term" value="P:proteolysis"/>
    <property type="evidence" value="ECO:0007669"/>
    <property type="project" value="UniProtKB-KW"/>
</dbReference>
<dbReference type="Pfam" id="PF01694">
    <property type="entry name" value="Rhomboid"/>
    <property type="match status" value="1"/>
</dbReference>
<dbReference type="PANTHER" id="PTHR43731">
    <property type="entry name" value="RHOMBOID PROTEASE"/>
    <property type="match status" value="1"/>
</dbReference>
<dbReference type="EMBL" id="BMDO01000001">
    <property type="protein sequence ID" value="GGI49577.1"/>
    <property type="molecule type" value="Genomic_DNA"/>
</dbReference>
<evidence type="ECO:0000256" key="7">
    <source>
        <dbReference type="SAM" id="Phobius"/>
    </source>
</evidence>
<protein>
    <submittedName>
        <fullName evidence="9">Rhomboid family intramembrane serine protease</fullName>
    </submittedName>
</protein>
<evidence type="ECO:0000256" key="5">
    <source>
        <dbReference type="ARBA" id="ARBA00022989"/>
    </source>
</evidence>
<feature type="transmembrane region" description="Helical" evidence="7">
    <location>
        <begin position="152"/>
        <end position="172"/>
    </location>
</feature>
<keyword evidence="5 7" id="KW-1133">Transmembrane helix</keyword>
<keyword evidence="3 7" id="KW-0812">Transmembrane</keyword>
<keyword evidence="10" id="KW-1185">Reference proteome</keyword>
<reference evidence="9" key="1">
    <citation type="journal article" date="2014" name="Int. J. Syst. Evol. Microbiol.">
        <title>Complete genome sequence of Corynebacterium casei LMG S-19264T (=DSM 44701T), isolated from a smear-ripened cheese.</title>
        <authorList>
            <consortium name="US DOE Joint Genome Institute (JGI-PGF)"/>
            <person name="Walter F."/>
            <person name="Albersmeier A."/>
            <person name="Kalinowski J."/>
            <person name="Ruckert C."/>
        </authorList>
    </citation>
    <scope>NUCLEOTIDE SEQUENCE</scope>
    <source>
        <strain evidence="9">CCM 8711</strain>
    </source>
</reference>
<evidence type="ECO:0000256" key="6">
    <source>
        <dbReference type="ARBA" id="ARBA00023136"/>
    </source>
</evidence>
<comment type="similarity">
    <text evidence="2">Belongs to the peptidase S54 family.</text>
</comment>
<reference evidence="9" key="2">
    <citation type="submission" date="2020-09" db="EMBL/GenBank/DDBJ databases">
        <authorList>
            <person name="Sun Q."/>
            <person name="Sedlacek I."/>
        </authorList>
    </citation>
    <scope>NUCLEOTIDE SEQUENCE</scope>
    <source>
        <strain evidence="9">CCM 8711</strain>
    </source>
</reference>
<dbReference type="SUPFAM" id="SSF144091">
    <property type="entry name" value="Rhomboid-like"/>
    <property type="match status" value="1"/>
</dbReference>
<dbReference type="Gene3D" id="1.20.1540.10">
    <property type="entry name" value="Rhomboid-like"/>
    <property type="match status" value="1"/>
</dbReference>